<organism evidence="1 2">
    <name type="scientific">Pigmentiphaga aceris</name>
    <dbReference type="NCBI Taxonomy" id="1940612"/>
    <lineage>
        <taxon>Bacteria</taxon>
        <taxon>Pseudomonadati</taxon>
        <taxon>Pseudomonadota</taxon>
        <taxon>Betaproteobacteria</taxon>
        <taxon>Burkholderiales</taxon>
        <taxon>Alcaligenaceae</taxon>
        <taxon>Pigmentiphaga</taxon>
    </lineage>
</organism>
<evidence type="ECO:0000313" key="2">
    <source>
        <dbReference type="Proteomes" id="UP000325161"/>
    </source>
</evidence>
<sequence length="777" mass="84432">MHAASSTVSEHPGQSDDGLIVIGVRHHSPACARHVRQVIASTRPAFVLVEGPADFNPHIADLKRPHTLPVAIFSFHAGPNDSRSSYAPFCEYSPEWQALSAAFETGATPLFCDLPAWTRAFGDTPNRYADPHGLHIDAVETALASRLGEQDLDALWDALAEQADPDALPARLAQYFALLRPDGAEDPSEAAREQHMGRYAAWAVRQAAGRPVVLVCGGWHADAIRRIARSVDGAELPDTPQPDGDTRVDSYLVPYSYPRLDRLNGYAAGMPSPAYYEQVWQHGLARASDWAYTVITRTLRKRGQVVSTADRIAWAAQAEGLARLRGHRAALRHDLLDGALSTLLKDGLDQVPDWSSQRGLRAHPFLGTMLHALSGKREGQLAAGTREPPLLLEIQELLRQLTLEPQTMPREVQLDWSLPEDRRRAHVLHALRILGIPGFERVGGTPLADTRTPSENFRITRHRDLHGALIEASRWGGTLEAAASGCLAARDTDIASLANTLSDALFAGLMDAHDGTVKTLDAALSQAHDLGALGKAHRRIVSLYRFGDIFGADARAGLARLAQAGFEQTGWLLESPQATGDGKQAVTAMQACRDLLRDCPEIPLARDSFLATAARCITSTDSPPTLAGAALGLRIACGETAADGVDARIRRVSQPTELGDFLIGLFALARDEIGTDQGAMQAVEELVADWHDGDFLRALPPLREAFAWFPPRERERIARALLTRHGMAPAQAEADAMHWMRQSVPLDQQAYALAAEQRAVARMARAGLVLPPPRSTQ</sequence>
<dbReference type="Proteomes" id="UP000325161">
    <property type="component" value="Chromosome"/>
</dbReference>
<evidence type="ECO:0000313" key="1">
    <source>
        <dbReference type="EMBL" id="QEI05536.1"/>
    </source>
</evidence>
<dbReference type="EMBL" id="CP043046">
    <property type="protein sequence ID" value="QEI05536.1"/>
    <property type="molecule type" value="Genomic_DNA"/>
</dbReference>
<dbReference type="OrthoDB" id="9768066at2"/>
<evidence type="ECO:0008006" key="3">
    <source>
        <dbReference type="Google" id="ProtNLM"/>
    </source>
</evidence>
<dbReference type="Pfam" id="PF18934">
    <property type="entry name" value="DUF5682"/>
    <property type="match status" value="1"/>
</dbReference>
<accession>A0A5C0AV02</accession>
<dbReference type="InterPro" id="IPR043737">
    <property type="entry name" value="DUF5682"/>
</dbReference>
<dbReference type="AlphaFoldDB" id="A0A5C0AV02"/>
<name>A0A5C0AV02_9BURK</name>
<dbReference type="KEGG" id="pacr:FXN63_06540"/>
<gene>
    <name evidence="1" type="ORF">FXN63_06540</name>
</gene>
<protein>
    <recommendedName>
        <fullName evidence="3">ChaN family lipoprotein</fullName>
    </recommendedName>
</protein>
<keyword evidence="2" id="KW-1185">Reference proteome</keyword>
<reference evidence="1 2" key="1">
    <citation type="submission" date="2019-08" db="EMBL/GenBank/DDBJ databases">
        <title>Amphibian skin-associated Pigmentiphaga: genome sequence and occurrence across geography and hosts.</title>
        <authorList>
            <person name="Bletz M.C."/>
            <person name="Bunk B."/>
            <person name="Sproeer C."/>
            <person name="Biwer P."/>
            <person name="Reiter S."/>
            <person name="Rabemananjara F.C.E."/>
            <person name="Schulz S."/>
            <person name="Overmann J."/>
            <person name="Vences M."/>
        </authorList>
    </citation>
    <scope>NUCLEOTIDE SEQUENCE [LARGE SCALE GENOMIC DNA]</scope>
    <source>
        <strain evidence="1 2">Mada1488</strain>
    </source>
</reference>
<proteinExistence type="predicted"/>
<dbReference type="RefSeq" id="WP_148813847.1">
    <property type="nucleotide sequence ID" value="NZ_CP043046.1"/>
</dbReference>